<keyword evidence="2" id="KW-1185">Reference proteome</keyword>
<sequence>MGTADLGPVPCVHVAAARFFGTAFPGGTLAVNIVGSLAIGLLAASVAPWGEAAQAPITSRIPANDCSPVIVS</sequence>
<dbReference type="OrthoDB" id="9806299at2"/>
<organism evidence="1 2">
    <name type="scientific">Pseudaminobacter soli</name>
    <name type="common">ex Li et al. 2025</name>
    <dbReference type="NCBI Taxonomy" id="1295366"/>
    <lineage>
        <taxon>Bacteria</taxon>
        <taxon>Pseudomonadati</taxon>
        <taxon>Pseudomonadota</taxon>
        <taxon>Alphaproteobacteria</taxon>
        <taxon>Hyphomicrobiales</taxon>
        <taxon>Phyllobacteriaceae</taxon>
        <taxon>Pseudaminobacter</taxon>
    </lineage>
</organism>
<dbReference type="RefSeq" id="WP_106726567.1">
    <property type="nucleotide sequence ID" value="NZ_PXYL01000017.1"/>
</dbReference>
<gene>
    <name evidence="1" type="ORF">C7I85_24135</name>
</gene>
<reference evidence="1 2" key="1">
    <citation type="submission" date="2018-03" db="EMBL/GenBank/DDBJ databases">
        <title>The draft genome of Mesorhizobium soli JCM 19897.</title>
        <authorList>
            <person name="Li L."/>
            <person name="Liu L."/>
            <person name="Liang L."/>
            <person name="Wang T."/>
            <person name="Zhang X."/>
        </authorList>
    </citation>
    <scope>NUCLEOTIDE SEQUENCE [LARGE SCALE GENOMIC DNA]</scope>
    <source>
        <strain evidence="1 2">JCM 19897</strain>
    </source>
</reference>
<name>A0A2P7S2F4_9HYPH</name>
<accession>A0A2P7S2F4</accession>
<evidence type="ECO:0000313" key="1">
    <source>
        <dbReference type="EMBL" id="PSJ56650.1"/>
    </source>
</evidence>
<dbReference type="Proteomes" id="UP000240653">
    <property type="component" value="Unassembled WGS sequence"/>
</dbReference>
<evidence type="ECO:0000313" key="2">
    <source>
        <dbReference type="Proteomes" id="UP000240653"/>
    </source>
</evidence>
<protein>
    <recommendedName>
        <fullName evidence="3">Fluoride ion transporter CrcB</fullName>
    </recommendedName>
</protein>
<proteinExistence type="predicted"/>
<dbReference type="EMBL" id="PXYL01000017">
    <property type="protein sequence ID" value="PSJ56650.1"/>
    <property type="molecule type" value="Genomic_DNA"/>
</dbReference>
<dbReference type="AlphaFoldDB" id="A0A2P7S2F4"/>
<evidence type="ECO:0008006" key="3">
    <source>
        <dbReference type="Google" id="ProtNLM"/>
    </source>
</evidence>
<comment type="caution">
    <text evidence="1">The sequence shown here is derived from an EMBL/GenBank/DDBJ whole genome shotgun (WGS) entry which is preliminary data.</text>
</comment>